<dbReference type="EMBL" id="HF935279">
    <property type="protein sequence ID" value="CCX29555.1"/>
    <property type="molecule type" value="Genomic_DNA"/>
</dbReference>
<dbReference type="Proteomes" id="UP000018144">
    <property type="component" value="Unassembled WGS sequence"/>
</dbReference>
<sequence length="444" mass="49764">MPSPKPSRYHKRGISLPSIQTDFSASAPVPALAKPVMDVSLQDPLDIPHLHTIRPLNIRKSFPQENNYDQNILPTPLRINRPRPISLTDTPVSMIRPVSSVPYPITPPANFDMPDGPAPPASYDFPTPPDGYGPPALSTPPTNYELPTPLRISPPNKIPRSLSGQRPMSMPPVAVPRRSSAIKRGRKSKYVSLEEPKQGEYIPFGGGKPKGDEEKVMERPRSMMAGTGLTRAKYPSVKRKGSGRGEYIPFGGWKGEERKTEETRVSGMEIGGGVNVEEKGEEIVVEEKIGMELKDEGWVVKDEVIKDEGQKDVGLGIQGLRNPGSKDEGRKYEDSDSDYEKSQDDDSDYEELTEAERQLEEILSTEQQALMKKVQTEYTECTEEEPEQSALFNLIRRSLTFDDKVWVDWEDEKEADEYTDKFEAVLEEYFDKTLGIVRVGTIRS</sequence>
<evidence type="ECO:0000313" key="3">
    <source>
        <dbReference type="Proteomes" id="UP000018144"/>
    </source>
</evidence>
<name>U4LJK4_PYROM</name>
<feature type="region of interest" description="Disordered" evidence="1">
    <location>
        <begin position="160"/>
        <end position="189"/>
    </location>
</feature>
<reference evidence="2 3" key="1">
    <citation type="journal article" date="2013" name="PLoS Genet.">
        <title>The genome and development-dependent transcriptomes of Pyronema confluens: a window into fungal evolution.</title>
        <authorList>
            <person name="Traeger S."/>
            <person name="Altegoer F."/>
            <person name="Freitag M."/>
            <person name="Gabaldon T."/>
            <person name="Kempken F."/>
            <person name="Kumar A."/>
            <person name="Marcet-Houben M."/>
            <person name="Poggeler S."/>
            <person name="Stajich J.E."/>
            <person name="Nowrousian M."/>
        </authorList>
    </citation>
    <scope>NUCLEOTIDE SEQUENCE [LARGE SCALE GENOMIC DNA]</scope>
    <source>
        <strain evidence="3">CBS 100304</strain>
        <tissue evidence="2">Vegetative mycelium</tissue>
    </source>
</reference>
<gene>
    <name evidence="2" type="ORF">PCON_05626</name>
</gene>
<protein>
    <submittedName>
        <fullName evidence="2">Uncharacterized protein</fullName>
    </submittedName>
</protein>
<proteinExistence type="predicted"/>
<feature type="compositionally biased region" description="Basic residues" evidence="1">
    <location>
        <begin position="180"/>
        <end position="189"/>
    </location>
</feature>
<feature type="region of interest" description="Disordered" evidence="1">
    <location>
        <begin position="219"/>
        <end position="252"/>
    </location>
</feature>
<dbReference type="OrthoDB" id="10365140at2759"/>
<organism evidence="2 3">
    <name type="scientific">Pyronema omphalodes (strain CBS 100304)</name>
    <name type="common">Pyronema confluens</name>
    <dbReference type="NCBI Taxonomy" id="1076935"/>
    <lineage>
        <taxon>Eukaryota</taxon>
        <taxon>Fungi</taxon>
        <taxon>Dikarya</taxon>
        <taxon>Ascomycota</taxon>
        <taxon>Pezizomycotina</taxon>
        <taxon>Pezizomycetes</taxon>
        <taxon>Pezizales</taxon>
        <taxon>Pyronemataceae</taxon>
        <taxon>Pyronema</taxon>
    </lineage>
</organism>
<keyword evidence="3" id="KW-1185">Reference proteome</keyword>
<evidence type="ECO:0000256" key="1">
    <source>
        <dbReference type="SAM" id="MobiDB-lite"/>
    </source>
</evidence>
<feature type="region of interest" description="Disordered" evidence="1">
    <location>
        <begin position="311"/>
        <end position="354"/>
    </location>
</feature>
<evidence type="ECO:0000313" key="2">
    <source>
        <dbReference type="EMBL" id="CCX29555.1"/>
    </source>
</evidence>
<feature type="compositionally biased region" description="Basic and acidic residues" evidence="1">
    <location>
        <begin position="324"/>
        <end position="344"/>
    </location>
</feature>
<dbReference type="AlphaFoldDB" id="U4LJK4"/>
<accession>U4LJK4</accession>